<feature type="transmembrane region" description="Helical" evidence="1">
    <location>
        <begin position="34"/>
        <end position="56"/>
    </location>
</feature>
<gene>
    <name evidence="3" type="ORF">BZG02_18490</name>
</gene>
<dbReference type="AlphaFoldDB" id="A0A2N3HRK8"/>
<dbReference type="Gene3D" id="2.40.30.170">
    <property type="match status" value="1"/>
</dbReference>
<dbReference type="Proteomes" id="UP000233535">
    <property type="component" value="Unassembled WGS sequence"/>
</dbReference>
<feature type="domain" description="AprE-like beta-barrel" evidence="2">
    <location>
        <begin position="80"/>
        <end position="147"/>
    </location>
</feature>
<evidence type="ECO:0000313" key="4">
    <source>
        <dbReference type="Proteomes" id="UP000233535"/>
    </source>
</evidence>
<keyword evidence="1" id="KW-1133">Transmembrane helix</keyword>
<reference evidence="3 4" key="1">
    <citation type="journal article" date="2017" name="Front. Microbiol.">
        <title>Labilibaculum manganireducens gen. nov., sp. nov. and Labilibaculum filiforme sp. nov., Novel Bacteroidetes Isolated from Subsurface Sediments of the Baltic Sea.</title>
        <authorList>
            <person name="Vandieken V."/>
            <person name="Marshall I.P."/>
            <person name="Niemann H."/>
            <person name="Engelen B."/>
            <person name="Cypionka H."/>
        </authorList>
    </citation>
    <scope>NUCLEOTIDE SEQUENCE [LARGE SCALE GENOMIC DNA]</scope>
    <source>
        <strain evidence="3 4">59.16B</strain>
    </source>
</reference>
<accession>A0A2N3HRK8</accession>
<evidence type="ECO:0000259" key="2">
    <source>
        <dbReference type="Pfam" id="PF26002"/>
    </source>
</evidence>
<proteinExistence type="predicted"/>
<evidence type="ECO:0000256" key="1">
    <source>
        <dbReference type="SAM" id="Phobius"/>
    </source>
</evidence>
<dbReference type="EMBL" id="MVDD01000022">
    <property type="protein sequence ID" value="PKQ60711.1"/>
    <property type="molecule type" value="Genomic_DNA"/>
</dbReference>
<keyword evidence="1" id="KW-0812">Transmembrane</keyword>
<comment type="caution">
    <text evidence="3">The sequence shown here is derived from an EMBL/GenBank/DDBJ whole genome shotgun (WGS) entry which is preliminary data.</text>
</comment>
<organism evidence="3 4">
    <name type="scientific">Labilibaculum filiforme</name>
    <dbReference type="NCBI Taxonomy" id="1940526"/>
    <lineage>
        <taxon>Bacteria</taxon>
        <taxon>Pseudomonadati</taxon>
        <taxon>Bacteroidota</taxon>
        <taxon>Bacteroidia</taxon>
        <taxon>Marinilabiliales</taxon>
        <taxon>Marinifilaceae</taxon>
        <taxon>Labilibaculum</taxon>
    </lineage>
</organism>
<dbReference type="Pfam" id="PF26002">
    <property type="entry name" value="Beta-barrel_AprE"/>
    <property type="match status" value="1"/>
</dbReference>
<keyword evidence="4" id="KW-1185">Reference proteome</keyword>
<protein>
    <recommendedName>
        <fullName evidence="2">AprE-like beta-barrel domain-containing protein</fullName>
    </recommendedName>
</protein>
<evidence type="ECO:0000313" key="3">
    <source>
        <dbReference type="EMBL" id="PKQ60711.1"/>
    </source>
</evidence>
<dbReference type="InterPro" id="IPR058982">
    <property type="entry name" value="Beta-barrel_AprE"/>
</dbReference>
<name>A0A2N3HRK8_9BACT</name>
<keyword evidence="1" id="KW-0472">Membrane</keyword>
<sequence length="187" mass="21129">MIQLKVKDMAEQKDNIELRSEKVRNIIGQVPSRIIRSGITTLFVVVMILLTGSYFFRYPDTLKGTTHLHSDSISLYFATINLPYHFIGKIKSGQKVNIEMEGYPANNFGLLKGEVSQVFPTPLETNEASYFIVKVTLTNGMTSTQNKIITFYPNLKGKAKITIGEHRLLEKLLSPIVSIFKSKEQSQ</sequence>